<keyword evidence="2" id="KW-0238">DNA-binding</keyword>
<evidence type="ECO:0000313" key="6">
    <source>
        <dbReference type="Proteomes" id="UP000623958"/>
    </source>
</evidence>
<evidence type="ECO:0000256" key="2">
    <source>
        <dbReference type="ARBA" id="ARBA00023125"/>
    </source>
</evidence>
<dbReference type="PANTHER" id="PTHR46796">
    <property type="entry name" value="HTH-TYPE TRANSCRIPTIONAL ACTIVATOR RHAS-RELATED"/>
    <property type="match status" value="1"/>
</dbReference>
<dbReference type="Gene3D" id="1.10.10.60">
    <property type="entry name" value="Homeodomain-like"/>
    <property type="match status" value="2"/>
</dbReference>
<dbReference type="SUPFAM" id="SSF46689">
    <property type="entry name" value="Homeodomain-like"/>
    <property type="match status" value="2"/>
</dbReference>
<dbReference type="InterPro" id="IPR018062">
    <property type="entry name" value="HTH_AraC-typ_CS"/>
</dbReference>
<evidence type="ECO:0000313" key="5">
    <source>
        <dbReference type="EMBL" id="GHH57791.1"/>
    </source>
</evidence>
<evidence type="ECO:0000256" key="1">
    <source>
        <dbReference type="ARBA" id="ARBA00023015"/>
    </source>
</evidence>
<reference evidence="5" key="1">
    <citation type="journal article" date="2014" name="Int. J. Syst. Evol. Microbiol.">
        <title>Complete genome sequence of Corynebacterium casei LMG S-19264T (=DSM 44701T), isolated from a smear-ripened cheese.</title>
        <authorList>
            <consortium name="US DOE Joint Genome Institute (JGI-PGF)"/>
            <person name="Walter F."/>
            <person name="Albersmeier A."/>
            <person name="Kalinowski J."/>
            <person name="Ruckert C."/>
        </authorList>
    </citation>
    <scope>NUCLEOTIDE SEQUENCE</scope>
    <source>
        <strain evidence="5">JCM 13306</strain>
    </source>
</reference>
<keyword evidence="6" id="KW-1185">Reference proteome</keyword>
<evidence type="ECO:0000256" key="3">
    <source>
        <dbReference type="ARBA" id="ARBA00023163"/>
    </source>
</evidence>
<dbReference type="GO" id="GO:0043565">
    <property type="term" value="F:sequence-specific DNA binding"/>
    <property type="evidence" value="ECO:0007669"/>
    <property type="project" value="InterPro"/>
</dbReference>
<dbReference type="Pfam" id="PF12833">
    <property type="entry name" value="HTH_18"/>
    <property type="match status" value="1"/>
</dbReference>
<accession>A0A919FA18</accession>
<keyword evidence="1" id="KW-0805">Transcription regulation</keyword>
<sequence>MGAPYVRWTSEGATIGRFVRTHYNPKSIFLSQESGMADPLAEVVTLLQPSARFSKSIAGSGPWAIRRSDAGQPFYCAVLEGGCHLAVDGQPPFALRAGDFVLVPAAYGVAMTSLQPPPPGTETQPQAQGAGRYRIGHGEGPVDLRMLVGHCHFGSPDAALLVSLLPQVVHVRDERRLATLVELVGDESHEQRPAREVVLAHLLEVLLIEALRSGAGTAASPGLVRALADPRLAAALRAMHARPAHPWTVAELAKEAALSRSAFFERFQRAVGLAPMEYLLAWRMALAKDLLRRGGTRMAEIAERAGYRTASAFSVAFSRHVGMTPTRYAKGGGEAGVRVPPEAIG</sequence>
<dbReference type="AlphaFoldDB" id="A0A919FA18"/>
<evidence type="ECO:0000259" key="4">
    <source>
        <dbReference type="PROSITE" id="PS01124"/>
    </source>
</evidence>
<protein>
    <submittedName>
        <fullName evidence="5">Transcriptional regulator</fullName>
    </submittedName>
</protein>
<feature type="domain" description="HTH araC/xylS-type" evidence="4">
    <location>
        <begin position="233"/>
        <end position="331"/>
    </location>
</feature>
<proteinExistence type="predicted"/>
<dbReference type="InterPro" id="IPR032783">
    <property type="entry name" value="AraC_lig"/>
</dbReference>
<dbReference type="PROSITE" id="PS00041">
    <property type="entry name" value="HTH_ARAC_FAMILY_1"/>
    <property type="match status" value="1"/>
</dbReference>
<keyword evidence="3" id="KW-0804">Transcription</keyword>
<dbReference type="PANTHER" id="PTHR46796:SF7">
    <property type="entry name" value="ARAC FAMILY TRANSCRIPTIONAL REGULATOR"/>
    <property type="match status" value="1"/>
</dbReference>
<dbReference type="InterPro" id="IPR009057">
    <property type="entry name" value="Homeodomain-like_sf"/>
</dbReference>
<dbReference type="InterPro" id="IPR050204">
    <property type="entry name" value="AraC_XylS_family_regulators"/>
</dbReference>
<dbReference type="EMBL" id="BNBA01000027">
    <property type="protein sequence ID" value="GHH57791.1"/>
    <property type="molecule type" value="Genomic_DNA"/>
</dbReference>
<dbReference type="GO" id="GO:0003700">
    <property type="term" value="F:DNA-binding transcription factor activity"/>
    <property type="evidence" value="ECO:0007669"/>
    <property type="project" value="InterPro"/>
</dbReference>
<gene>
    <name evidence="5" type="ORF">GCM10009090_29490</name>
</gene>
<comment type="caution">
    <text evidence="5">The sequence shown here is derived from an EMBL/GenBank/DDBJ whole genome shotgun (WGS) entry which is preliminary data.</text>
</comment>
<dbReference type="InterPro" id="IPR018060">
    <property type="entry name" value="HTH_AraC"/>
</dbReference>
<dbReference type="Pfam" id="PF12852">
    <property type="entry name" value="Cupin_6"/>
    <property type="match status" value="1"/>
</dbReference>
<reference evidence="5" key="2">
    <citation type="submission" date="2020-09" db="EMBL/GenBank/DDBJ databases">
        <authorList>
            <person name="Sun Q."/>
            <person name="Ohkuma M."/>
        </authorList>
    </citation>
    <scope>NUCLEOTIDE SEQUENCE</scope>
    <source>
        <strain evidence="5">JCM 13306</strain>
    </source>
</reference>
<dbReference type="Proteomes" id="UP000623958">
    <property type="component" value="Unassembled WGS sequence"/>
</dbReference>
<dbReference type="PROSITE" id="PS01124">
    <property type="entry name" value="HTH_ARAC_FAMILY_2"/>
    <property type="match status" value="1"/>
</dbReference>
<organism evidence="5 6">
    <name type="scientific">Xanthomonas boreopolis</name>
    <dbReference type="NCBI Taxonomy" id="86183"/>
    <lineage>
        <taxon>Bacteria</taxon>
        <taxon>Pseudomonadati</taxon>
        <taxon>Pseudomonadota</taxon>
        <taxon>Gammaproteobacteria</taxon>
        <taxon>Lysobacterales</taxon>
        <taxon>Lysobacteraceae</taxon>
        <taxon>Xanthomonas</taxon>
    </lineage>
</organism>
<dbReference type="SMART" id="SM00342">
    <property type="entry name" value="HTH_ARAC"/>
    <property type="match status" value="1"/>
</dbReference>
<name>A0A919FA18_9XANT</name>